<dbReference type="SUPFAM" id="SSF46689">
    <property type="entry name" value="Homeodomain-like"/>
    <property type="match status" value="2"/>
</dbReference>
<sequence length="293" mass="32394">MTLATYGDRKYHSSARLGDAAEWPSLRIERRQLEAGAQTALPAECTEIVLMLSGRAGVIRTGNGNTQESLGQPGVSWIVPAGTQESRVELLAPMECLHLYLPPSLIEQSALADYDIDPAKTKLAYAGGLHDPMLLQIGSTYRSLLDRPSQPTDRLLVDGMQTVLAGHLLGTYALDQWRPIAKAPSLNPKRLKRVLDFIEARIAVEISLDDLAAEACLSPFHFSRLFKDATGFTPHRYVTDRRVQAARDKLALNHSSMVEIALDTGFGSQANFIRVFRKVTGLTPGQYREFHLR</sequence>
<dbReference type="Gene3D" id="1.10.10.60">
    <property type="entry name" value="Homeodomain-like"/>
    <property type="match status" value="2"/>
</dbReference>
<dbReference type="PROSITE" id="PS01124">
    <property type="entry name" value="HTH_ARAC_FAMILY_2"/>
    <property type="match status" value="1"/>
</dbReference>
<evidence type="ECO:0000313" key="6">
    <source>
        <dbReference type="Proteomes" id="UP000198281"/>
    </source>
</evidence>
<dbReference type="EMBL" id="FZOS01000021">
    <property type="protein sequence ID" value="SNS88476.1"/>
    <property type="molecule type" value="Genomic_DNA"/>
</dbReference>
<keyword evidence="2" id="KW-0238">DNA-binding</keyword>
<dbReference type="InterPro" id="IPR009057">
    <property type="entry name" value="Homeodomain-like_sf"/>
</dbReference>
<gene>
    <name evidence="5" type="ORF">SAMN06295912_12145</name>
</gene>
<dbReference type="OrthoDB" id="110167at2"/>
<evidence type="ECO:0000256" key="3">
    <source>
        <dbReference type="ARBA" id="ARBA00023163"/>
    </source>
</evidence>
<dbReference type="PRINTS" id="PR00032">
    <property type="entry name" value="HTHARAC"/>
</dbReference>
<dbReference type="Proteomes" id="UP000198281">
    <property type="component" value="Unassembled WGS sequence"/>
</dbReference>
<dbReference type="AlphaFoldDB" id="A0A239I3L8"/>
<dbReference type="GO" id="GO:0003700">
    <property type="term" value="F:DNA-binding transcription factor activity"/>
    <property type="evidence" value="ECO:0007669"/>
    <property type="project" value="InterPro"/>
</dbReference>
<keyword evidence="3" id="KW-0804">Transcription</keyword>
<evidence type="ECO:0000256" key="2">
    <source>
        <dbReference type="ARBA" id="ARBA00023125"/>
    </source>
</evidence>
<dbReference type="InterPro" id="IPR018062">
    <property type="entry name" value="HTH_AraC-typ_CS"/>
</dbReference>
<dbReference type="PANTHER" id="PTHR46796">
    <property type="entry name" value="HTH-TYPE TRANSCRIPTIONAL ACTIVATOR RHAS-RELATED"/>
    <property type="match status" value="1"/>
</dbReference>
<evidence type="ECO:0000259" key="4">
    <source>
        <dbReference type="PROSITE" id="PS01124"/>
    </source>
</evidence>
<dbReference type="GO" id="GO:0043565">
    <property type="term" value="F:sequence-specific DNA binding"/>
    <property type="evidence" value="ECO:0007669"/>
    <property type="project" value="InterPro"/>
</dbReference>
<proteinExistence type="predicted"/>
<dbReference type="PANTHER" id="PTHR46796:SF6">
    <property type="entry name" value="ARAC SUBFAMILY"/>
    <property type="match status" value="1"/>
</dbReference>
<keyword evidence="6" id="KW-1185">Reference proteome</keyword>
<name>A0A239I3L8_9SPHN</name>
<keyword evidence="1" id="KW-0805">Transcription regulation</keyword>
<dbReference type="InterPro" id="IPR050204">
    <property type="entry name" value="AraC_XylS_family_regulators"/>
</dbReference>
<reference evidence="6" key="1">
    <citation type="submission" date="2017-06" db="EMBL/GenBank/DDBJ databases">
        <authorList>
            <person name="Varghese N."/>
            <person name="Submissions S."/>
        </authorList>
    </citation>
    <scope>NUCLEOTIDE SEQUENCE [LARGE SCALE GENOMIC DNA]</scope>
    <source>
        <strain evidence="6">LNB2</strain>
    </source>
</reference>
<organism evidence="5 6">
    <name type="scientific">Edaphosphingomonas laterariae</name>
    <dbReference type="NCBI Taxonomy" id="861865"/>
    <lineage>
        <taxon>Bacteria</taxon>
        <taxon>Pseudomonadati</taxon>
        <taxon>Pseudomonadota</taxon>
        <taxon>Alphaproteobacteria</taxon>
        <taxon>Sphingomonadales</taxon>
        <taxon>Rhizorhabdaceae</taxon>
        <taxon>Edaphosphingomonas</taxon>
    </lineage>
</organism>
<dbReference type="InterPro" id="IPR018060">
    <property type="entry name" value="HTH_AraC"/>
</dbReference>
<dbReference type="InterPro" id="IPR020449">
    <property type="entry name" value="Tscrpt_reg_AraC-type_HTH"/>
</dbReference>
<dbReference type="PROSITE" id="PS00041">
    <property type="entry name" value="HTH_ARAC_FAMILY_1"/>
    <property type="match status" value="1"/>
</dbReference>
<protein>
    <submittedName>
        <fullName evidence="5">Transcriptional regulator, AraC family</fullName>
    </submittedName>
</protein>
<evidence type="ECO:0000256" key="1">
    <source>
        <dbReference type="ARBA" id="ARBA00023015"/>
    </source>
</evidence>
<dbReference type="SMART" id="SM00342">
    <property type="entry name" value="HTH_ARAC"/>
    <property type="match status" value="1"/>
</dbReference>
<accession>A0A239I3L8</accession>
<feature type="domain" description="HTH araC/xylS-type" evidence="4">
    <location>
        <begin position="192"/>
        <end position="290"/>
    </location>
</feature>
<evidence type="ECO:0000313" key="5">
    <source>
        <dbReference type="EMBL" id="SNS88476.1"/>
    </source>
</evidence>
<dbReference type="RefSeq" id="WP_089220600.1">
    <property type="nucleotide sequence ID" value="NZ_FZOS01000021.1"/>
</dbReference>
<dbReference type="Pfam" id="PF12833">
    <property type="entry name" value="HTH_18"/>
    <property type="match status" value="1"/>
</dbReference>